<keyword evidence="1" id="KW-0732">Signal</keyword>
<comment type="caution">
    <text evidence="3">The sequence shown here is derived from an EMBL/GenBank/DDBJ whole genome shotgun (WGS) entry which is preliminary data.</text>
</comment>
<gene>
    <name evidence="3" type="ORF">GPY61_20365</name>
</gene>
<dbReference type="SUPFAM" id="SSF53850">
    <property type="entry name" value="Periplasmic binding protein-like II"/>
    <property type="match status" value="1"/>
</dbReference>
<evidence type="ECO:0000256" key="1">
    <source>
        <dbReference type="ARBA" id="ARBA00022729"/>
    </source>
</evidence>
<dbReference type="PANTHER" id="PTHR35936">
    <property type="entry name" value="MEMBRANE-BOUND LYTIC MUREIN TRANSGLYCOSYLASE F"/>
    <property type="match status" value="1"/>
</dbReference>
<dbReference type="Gene3D" id="3.40.190.10">
    <property type="entry name" value="Periplasmic binding protein-like II"/>
    <property type="match status" value="2"/>
</dbReference>
<evidence type="ECO:0000259" key="2">
    <source>
        <dbReference type="SMART" id="SM00062"/>
    </source>
</evidence>
<evidence type="ECO:0000313" key="4">
    <source>
        <dbReference type="Proteomes" id="UP000443353"/>
    </source>
</evidence>
<sequence>MESEWPAPDPGSRMANSVPAGVCNRARLRDEDHHPISLSMPAAAGWQRYLRARPRCGDDSGQTCAGRATIGRLARSRQNDMRMEDYARTVRCAVLACALAAGPAAWALEVRVASQEVLEPKWLRAGGRVTGICPDIMTAIQKIEPRLRFTGYQRTSRSLSGIETGLETGTLDAACGLVSSARRLGIGQPVGKPIYQVRHYLVVRRNDPVTIESEEDLARLGDLVTTQRASVFTERLVAAGVRIDDATDDNRANLRKILAGHGRFAYINDLTLHYLIRKEGLENRVRVLPVVLADESTYFWVSRRAAPALAPLLGAALDKLEASGELGRIYARWAGTP</sequence>
<evidence type="ECO:0000313" key="3">
    <source>
        <dbReference type="EMBL" id="MVW62294.1"/>
    </source>
</evidence>
<dbReference type="InterPro" id="IPR001638">
    <property type="entry name" value="Solute-binding_3/MltF_N"/>
</dbReference>
<dbReference type="AlphaFoldDB" id="A0A7X3G3I2"/>
<dbReference type="Proteomes" id="UP000443353">
    <property type="component" value="Unassembled WGS sequence"/>
</dbReference>
<feature type="domain" description="Solute-binding protein family 3/N-terminal" evidence="2">
    <location>
        <begin position="109"/>
        <end position="337"/>
    </location>
</feature>
<proteinExistence type="predicted"/>
<keyword evidence="4" id="KW-1185">Reference proteome</keyword>
<reference evidence="3 4" key="1">
    <citation type="submission" date="2019-12" db="EMBL/GenBank/DDBJ databases">
        <authorList>
            <person name="Li C."/>
            <person name="Zhao J."/>
        </authorList>
    </citation>
    <scope>NUCLEOTIDE SEQUENCE [LARGE SCALE GENOMIC DNA]</scope>
    <source>
        <strain evidence="3 4">NEAU-DD11</strain>
    </source>
</reference>
<organism evidence="3 4">
    <name type="scientific">Massilia cellulosiltytica</name>
    <dbReference type="NCBI Taxonomy" id="2683234"/>
    <lineage>
        <taxon>Bacteria</taxon>
        <taxon>Pseudomonadati</taxon>
        <taxon>Pseudomonadota</taxon>
        <taxon>Betaproteobacteria</taxon>
        <taxon>Burkholderiales</taxon>
        <taxon>Oxalobacteraceae</taxon>
        <taxon>Telluria group</taxon>
        <taxon>Massilia</taxon>
    </lineage>
</organism>
<dbReference type="EMBL" id="WSES01000006">
    <property type="protein sequence ID" value="MVW62294.1"/>
    <property type="molecule type" value="Genomic_DNA"/>
</dbReference>
<protein>
    <submittedName>
        <fullName evidence="3">Transporter substrate-binding domain-containing protein</fullName>
    </submittedName>
</protein>
<dbReference type="Pfam" id="PF00497">
    <property type="entry name" value="SBP_bac_3"/>
    <property type="match status" value="1"/>
</dbReference>
<dbReference type="SMART" id="SM00062">
    <property type="entry name" value="PBPb"/>
    <property type="match status" value="1"/>
</dbReference>
<accession>A0A7X3G3I2</accession>
<name>A0A7X3G3I2_9BURK</name>
<dbReference type="PANTHER" id="PTHR35936:SF6">
    <property type="entry name" value="AMINO ACID ABC TRANSPORTER SUBSTRATE-BINDING PAAT FAMILY PROTEIN"/>
    <property type="match status" value="1"/>
</dbReference>